<keyword evidence="4 9" id="KW-0812">Transmembrane</keyword>
<feature type="domain" description="SAM" evidence="10">
    <location>
        <begin position="29"/>
        <end position="95"/>
    </location>
</feature>
<dbReference type="AlphaFoldDB" id="A0A914C5E4"/>
<dbReference type="GO" id="GO:0005886">
    <property type="term" value="C:plasma membrane"/>
    <property type="evidence" value="ECO:0007669"/>
    <property type="project" value="TreeGrafter"/>
</dbReference>
<keyword evidence="5" id="KW-0746">Sphingolipid metabolism</keyword>
<feature type="transmembrane region" description="Helical" evidence="9">
    <location>
        <begin position="214"/>
        <end position="233"/>
    </location>
</feature>
<dbReference type="InterPro" id="IPR001660">
    <property type="entry name" value="SAM"/>
</dbReference>
<protein>
    <submittedName>
        <fullName evidence="12">SAM domain-containing protein</fullName>
    </submittedName>
</protein>
<comment type="subcellular location">
    <subcellularLocation>
        <location evidence="1">Membrane</location>
        <topology evidence="1">Multi-pass membrane protein</topology>
    </subcellularLocation>
</comment>
<evidence type="ECO:0000313" key="11">
    <source>
        <dbReference type="Proteomes" id="UP000887540"/>
    </source>
</evidence>
<evidence type="ECO:0000256" key="8">
    <source>
        <dbReference type="ARBA" id="ARBA00023136"/>
    </source>
</evidence>
<comment type="similarity">
    <text evidence="2">Belongs to the sphingomyelin synthase family.</text>
</comment>
<accession>A0A914C5E4</accession>
<reference evidence="12" key="1">
    <citation type="submission" date="2022-11" db="UniProtKB">
        <authorList>
            <consortium name="WormBaseParasite"/>
        </authorList>
    </citation>
    <scope>IDENTIFICATION</scope>
</reference>
<keyword evidence="3" id="KW-0808">Transferase</keyword>
<evidence type="ECO:0000256" key="9">
    <source>
        <dbReference type="SAM" id="Phobius"/>
    </source>
</evidence>
<keyword evidence="7" id="KW-0443">Lipid metabolism</keyword>
<keyword evidence="11" id="KW-1185">Reference proteome</keyword>
<dbReference type="WBParaSite" id="ACRNAN_Path_332.g1279.t1">
    <property type="protein sequence ID" value="ACRNAN_Path_332.g1279.t1"/>
    <property type="gene ID" value="ACRNAN_Path_332.g1279"/>
</dbReference>
<dbReference type="Pfam" id="PF14360">
    <property type="entry name" value="PAP2_C"/>
    <property type="match status" value="1"/>
</dbReference>
<evidence type="ECO:0000256" key="7">
    <source>
        <dbReference type="ARBA" id="ARBA00023098"/>
    </source>
</evidence>
<feature type="transmembrane region" description="Helical" evidence="9">
    <location>
        <begin position="299"/>
        <end position="318"/>
    </location>
</feature>
<evidence type="ECO:0000313" key="12">
    <source>
        <dbReference type="WBParaSite" id="ACRNAN_Path_332.g1279.t1"/>
    </source>
</evidence>
<proteinExistence type="inferred from homology"/>
<dbReference type="Gene3D" id="1.10.150.50">
    <property type="entry name" value="Transcription Factor, Ets-1"/>
    <property type="match status" value="1"/>
</dbReference>
<dbReference type="SMART" id="SM00454">
    <property type="entry name" value="SAM"/>
    <property type="match status" value="1"/>
</dbReference>
<dbReference type="PROSITE" id="PS50105">
    <property type="entry name" value="SAM_DOMAIN"/>
    <property type="match status" value="1"/>
</dbReference>
<dbReference type="GO" id="GO:0005789">
    <property type="term" value="C:endoplasmic reticulum membrane"/>
    <property type="evidence" value="ECO:0007669"/>
    <property type="project" value="TreeGrafter"/>
</dbReference>
<dbReference type="GO" id="GO:0000139">
    <property type="term" value="C:Golgi membrane"/>
    <property type="evidence" value="ECO:0007669"/>
    <property type="project" value="TreeGrafter"/>
</dbReference>
<organism evidence="11 12">
    <name type="scientific">Acrobeloides nanus</name>
    <dbReference type="NCBI Taxonomy" id="290746"/>
    <lineage>
        <taxon>Eukaryota</taxon>
        <taxon>Metazoa</taxon>
        <taxon>Ecdysozoa</taxon>
        <taxon>Nematoda</taxon>
        <taxon>Chromadorea</taxon>
        <taxon>Rhabditida</taxon>
        <taxon>Tylenchina</taxon>
        <taxon>Cephalobomorpha</taxon>
        <taxon>Cephaloboidea</taxon>
        <taxon>Cephalobidae</taxon>
        <taxon>Acrobeloides</taxon>
    </lineage>
</organism>
<dbReference type="Proteomes" id="UP000887540">
    <property type="component" value="Unplaced"/>
</dbReference>
<feature type="transmembrane region" description="Helical" evidence="9">
    <location>
        <begin position="187"/>
        <end position="208"/>
    </location>
</feature>
<keyword evidence="8 9" id="KW-0472">Membrane</keyword>
<evidence type="ECO:0000256" key="6">
    <source>
        <dbReference type="ARBA" id="ARBA00022989"/>
    </source>
</evidence>
<evidence type="ECO:0000256" key="5">
    <source>
        <dbReference type="ARBA" id="ARBA00022919"/>
    </source>
</evidence>
<dbReference type="PANTHER" id="PTHR21290">
    <property type="entry name" value="SPHINGOMYELIN SYNTHETASE"/>
    <property type="match status" value="1"/>
</dbReference>
<dbReference type="InterPro" id="IPR013761">
    <property type="entry name" value="SAM/pointed_sf"/>
</dbReference>
<name>A0A914C5E4_9BILA</name>
<dbReference type="GO" id="GO:0033188">
    <property type="term" value="F:sphingomyelin synthase activity"/>
    <property type="evidence" value="ECO:0007669"/>
    <property type="project" value="TreeGrafter"/>
</dbReference>
<evidence type="ECO:0000259" key="10">
    <source>
        <dbReference type="PROSITE" id="PS50105"/>
    </source>
</evidence>
<dbReference type="InterPro" id="IPR045221">
    <property type="entry name" value="Sphingomyelin_synth-like"/>
</dbReference>
<evidence type="ECO:0000256" key="1">
    <source>
        <dbReference type="ARBA" id="ARBA00004141"/>
    </source>
</evidence>
<dbReference type="GO" id="GO:0046513">
    <property type="term" value="P:ceramide biosynthetic process"/>
    <property type="evidence" value="ECO:0007669"/>
    <property type="project" value="TreeGrafter"/>
</dbReference>
<evidence type="ECO:0000256" key="3">
    <source>
        <dbReference type="ARBA" id="ARBA00022679"/>
    </source>
</evidence>
<dbReference type="PANTHER" id="PTHR21290:SF25">
    <property type="entry name" value="SPHINGOMYELIN SYNTHASE-RELATED PROTEIN 1"/>
    <property type="match status" value="1"/>
</dbReference>
<dbReference type="SUPFAM" id="SSF47769">
    <property type="entry name" value="SAM/Pointed domain"/>
    <property type="match status" value="1"/>
</dbReference>
<evidence type="ECO:0000256" key="2">
    <source>
        <dbReference type="ARBA" id="ARBA00005441"/>
    </source>
</evidence>
<dbReference type="GO" id="GO:0047493">
    <property type="term" value="F:ceramide cholinephosphotransferase activity"/>
    <property type="evidence" value="ECO:0007669"/>
    <property type="project" value="TreeGrafter"/>
</dbReference>
<dbReference type="InterPro" id="IPR025749">
    <property type="entry name" value="Sphingomyelin_synth-like_dom"/>
</dbReference>
<feature type="transmembrane region" description="Helical" evidence="9">
    <location>
        <begin position="324"/>
        <end position="342"/>
    </location>
</feature>
<evidence type="ECO:0000256" key="4">
    <source>
        <dbReference type="ARBA" id="ARBA00022692"/>
    </source>
</evidence>
<dbReference type="Pfam" id="PF00536">
    <property type="entry name" value="SAM_1"/>
    <property type="match status" value="1"/>
</dbReference>
<keyword evidence="6 9" id="KW-1133">Transmembrane helix</keyword>
<sequence length="420" mass="48251">MTVGMTEPEVSTSNHVISDIFKEKLVIDWDCDDVYSWLISCGFKHYANLIAYEHNVDGMVLLSLKEADLRNPPLALTRLGDIKKLCKAFAELRSSLVSQINHSKTSDTPPIVLSDEDTSSWLFYPPHVKENSFTLQNGGVVENIHERQITTTATNLQNDKQFKMITKEELIRRIESPDTQAKSLIKLLLAFIYCSVSLLITSFVMVVVHDRVPVVGTVFLLRCITMFVTSLSVPGSHLECSAKTFGSLKDQLYQAYHIWSHMGMSIQGVRTCGDYMFSGHTTVITLLNHFITEYTDESWYGLHTTSWVLNLFAMFFILAGHEHYSIDVFIAFYISSRMFLYYHAYAYNHSNITSTDSRMRLWYPLAWFFESGGLGRVPNEFGEPFSLTIPTWRSDKKDDEMIFVEEHKVQEAFEIWKKKN</sequence>